<keyword evidence="1" id="KW-0175">Coiled coil</keyword>
<proteinExistence type="predicted"/>
<keyword evidence="2" id="KW-0732">Signal</keyword>
<sequence length="307" mass="34373">MPMWSLISCVVLIIFAGSAGEVEALKSTLAQAKEQARMSQAAADKAATDLKAEQVTRRQYEEQVTEVEHEFKDATSKCETLEEKSKAQEADLTKAIQEAKEARTESRAAREEIKQAKQIAAGKPFLLQSIFGDWRYALLNRLWSATDAFADLPRSATDVAQYFRAQEGNTTEKLFWSQYLAPERPALLNNQMMQLAELHRMSGLAMKDIIVRLWPAGPIPSSYFGLVKRLSDALPRVEAVKRSTCIEGGRMAFARVKMHSAKMKAAIVAVEGPPEGKDYRKPERYFEDILEGACLIEGQCSKDIMFE</sequence>
<organism evidence="3">
    <name type="scientific">Triticum aestivum</name>
    <name type="common">Wheat</name>
    <dbReference type="NCBI Taxonomy" id="4565"/>
    <lineage>
        <taxon>Eukaryota</taxon>
        <taxon>Viridiplantae</taxon>
        <taxon>Streptophyta</taxon>
        <taxon>Embryophyta</taxon>
        <taxon>Tracheophyta</taxon>
        <taxon>Spermatophyta</taxon>
        <taxon>Magnoliopsida</taxon>
        <taxon>Liliopsida</taxon>
        <taxon>Poales</taxon>
        <taxon>Poaceae</taxon>
        <taxon>BOP clade</taxon>
        <taxon>Pooideae</taxon>
        <taxon>Triticodae</taxon>
        <taxon>Triticeae</taxon>
        <taxon>Triticinae</taxon>
        <taxon>Triticum</taxon>
    </lineage>
</organism>
<dbReference type="AlphaFoldDB" id="H6U263"/>
<evidence type="ECO:0000256" key="2">
    <source>
        <dbReference type="SAM" id="SignalP"/>
    </source>
</evidence>
<reference evidence="3" key="1">
    <citation type="journal article" date="2012" name="Mol. Biol.">
        <title>Impact of Ty3/ Gypsy Group Retrotransposon Lila on the DGenome Specificity of Common Wheat Triticum aestivum L.</title>
        <authorList>
            <person name="Shcherban A.B."/>
            <person name="Adonina I.G."/>
            <person name="Salina E.A."/>
        </authorList>
    </citation>
    <scope>NUCLEOTIDE SEQUENCE</scope>
</reference>
<protein>
    <submittedName>
        <fullName evidence="3">Uncharacterized protein</fullName>
    </submittedName>
</protein>
<evidence type="ECO:0000256" key="1">
    <source>
        <dbReference type="SAM" id="Coils"/>
    </source>
</evidence>
<feature type="signal peptide" evidence="2">
    <location>
        <begin position="1"/>
        <end position="24"/>
    </location>
</feature>
<accession>H6U263</accession>
<feature type="coiled-coil region" evidence="1">
    <location>
        <begin position="22"/>
        <end position="119"/>
    </location>
</feature>
<dbReference type="EMBL" id="JN544193">
    <property type="protein sequence ID" value="AEY82456.1"/>
    <property type="molecule type" value="Genomic_DNA"/>
</dbReference>
<name>H6U263_WHEAT</name>
<evidence type="ECO:0000313" key="3">
    <source>
        <dbReference type="EMBL" id="AEY82456.1"/>
    </source>
</evidence>
<feature type="chain" id="PRO_5003607146" evidence="2">
    <location>
        <begin position="25"/>
        <end position="307"/>
    </location>
</feature>